<evidence type="ECO:0000313" key="1">
    <source>
        <dbReference type="EMBL" id="SEE18655.1"/>
    </source>
</evidence>
<evidence type="ECO:0000313" key="2">
    <source>
        <dbReference type="Proteomes" id="UP000199220"/>
    </source>
</evidence>
<dbReference type="EMBL" id="FNTX01000001">
    <property type="protein sequence ID" value="SEE18655.1"/>
    <property type="molecule type" value="Genomic_DNA"/>
</dbReference>
<reference evidence="2" key="1">
    <citation type="submission" date="2016-10" db="EMBL/GenBank/DDBJ databases">
        <authorList>
            <person name="Varghese N."/>
            <person name="Submissions S."/>
        </authorList>
    </citation>
    <scope>NUCLEOTIDE SEQUENCE [LARGE SCALE GENOMIC DNA]</scope>
    <source>
        <strain evidence="2">DSM 21368</strain>
    </source>
</reference>
<organism evidence="1 2">
    <name type="scientific">Ruania alba</name>
    <dbReference type="NCBI Taxonomy" id="648782"/>
    <lineage>
        <taxon>Bacteria</taxon>
        <taxon>Bacillati</taxon>
        <taxon>Actinomycetota</taxon>
        <taxon>Actinomycetes</taxon>
        <taxon>Micrococcales</taxon>
        <taxon>Ruaniaceae</taxon>
        <taxon>Ruania</taxon>
    </lineage>
</organism>
<evidence type="ECO:0008006" key="3">
    <source>
        <dbReference type="Google" id="ProtNLM"/>
    </source>
</evidence>
<dbReference type="Proteomes" id="UP000199220">
    <property type="component" value="Unassembled WGS sequence"/>
</dbReference>
<name>A0A1H5GST0_9MICO</name>
<sequence length="146" mass="15388">MGIMIPDPETTAELAEHTGPLAEPPHPDVAALWEIMPGLYLPDGSAIYGPHSLAERNDTYEVAEYSPGWVLIGDDGGGAGYLMRALTAGAPPPDGVPRPGEVYLLDLGALCPDVAAEGDLVTTDLVAWATGQHDDRHRPGEPRTDP</sequence>
<accession>A0A1H5GST0</accession>
<dbReference type="Gene3D" id="3.40.1580.10">
    <property type="entry name" value="SMI1/KNR4-like"/>
    <property type="match status" value="1"/>
</dbReference>
<dbReference type="STRING" id="648782.SAMN04488554_1744"/>
<protein>
    <recommendedName>
        <fullName evidence="3">SMI1/KNR4 family protein</fullName>
    </recommendedName>
</protein>
<gene>
    <name evidence="1" type="ORF">SAMN04488554_1744</name>
</gene>
<dbReference type="AlphaFoldDB" id="A0A1H5GST0"/>
<dbReference type="InterPro" id="IPR037883">
    <property type="entry name" value="Knr4/Smi1-like_sf"/>
</dbReference>
<proteinExistence type="predicted"/>
<keyword evidence="2" id="KW-1185">Reference proteome</keyword>